<comment type="caution">
    <text evidence="2">The sequence shown here is derived from an EMBL/GenBank/DDBJ whole genome shotgun (WGS) entry which is preliminary data.</text>
</comment>
<keyword evidence="3" id="KW-1185">Reference proteome</keyword>
<dbReference type="EMBL" id="SLUI01000013">
    <property type="protein sequence ID" value="TCL35209.1"/>
    <property type="molecule type" value="Genomic_DNA"/>
</dbReference>
<feature type="domain" description="Cupin type-2" evidence="1">
    <location>
        <begin position="32"/>
        <end position="95"/>
    </location>
</feature>
<dbReference type="InterPro" id="IPR052535">
    <property type="entry name" value="Bacilysin_H2HPP_isomerase"/>
</dbReference>
<dbReference type="AlphaFoldDB" id="A0A4R1PW98"/>
<dbReference type="SUPFAM" id="SSF51182">
    <property type="entry name" value="RmlC-like cupins"/>
    <property type="match status" value="1"/>
</dbReference>
<dbReference type="InterPro" id="IPR011051">
    <property type="entry name" value="RmlC_Cupin_sf"/>
</dbReference>
<evidence type="ECO:0000313" key="2">
    <source>
        <dbReference type="EMBL" id="TCL35209.1"/>
    </source>
</evidence>
<name>A0A4R1PW98_9FIRM</name>
<dbReference type="RefSeq" id="WP_132082621.1">
    <property type="nucleotide sequence ID" value="NZ_DAMAKO010000014.1"/>
</dbReference>
<evidence type="ECO:0000259" key="1">
    <source>
        <dbReference type="Pfam" id="PF07883"/>
    </source>
</evidence>
<dbReference type="Pfam" id="PF07883">
    <property type="entry name" value="Cupin_2"/>
    <property type="match status" value="1"/>
</dbReference>
<dbReference type="InterPro" id="IPR013096">
    <property type="entry name" value="Cupin_2"/>
</dbReference>
<dbReference type="InterPro" id="IPR025499">
    <property type="entry name" value="KdgF"/>
</dbReference>
<proteinExistence type="predicted"/>
<dbReference type="CDD" id="cd02238">
    <property type="entry name" value="cupin_KdgF"/>
    <property type="match status" value="1"/>
</dbReference>
<organism evidence="2 3">
    <name type="scientific">Anaerospora hongkongensis</name>
    <dbReference type="NCBI Taxonomy" id="244830"/>
    <lineage>
        <taxon>Bacteria</taxon>
        <taxon>Bacillati</taxon>
        <taxon>Bacillota</taxon>
        <taxon>Negativicutes</taxon>
        <taxon>Selenomonadales</taxon>
        <taxon>Sporomusaceae</taxon>
        <taxon>Anaerospora</taxon>
    </lineage>
</organism>
<accession>A0A4R1PW98</accession>
<dbReference type="OrthoDB" id="9811153at2"/>
<dbReference type="PIRSF" id="PIRSF029883">
    <property type="entry name" value="KdgF"/>
    <property type="match status" value="1"/>
</dbReference>
<dbReference type="PANTHER" id="PTHR40112">
    <property type="entry name" value="H2HPP ISOMERASE"/>
    <property type="match status" value="1"/>
</dbReference>
<dbReference type="PANTHER" id="PTHR40112:SF1">
    <property type="entry name" value="H2HPP ISOMERASE"/>
    <property type="match status" value="1"/>
</dbReference>
<reference evidence="2 3" key="1">
    <citation type="submission" date="2019-03" db="EMBL/GenBank/DDBJ databases">
        <title>Genomic Encyclopedia of Type Strains, Phase IV (KMG-IV): sequencing the most valuable type-strain genomes for metagenomic binning, comparative biology and taxonomic classification.</title>
        <authorList>
            <person name="Goeker M."/>
        </authorList>
    </citation>
    <scope>NUCLEOTIDE SEQUENCE [LARGE SCALE GENOMIC DNA]</scope>
    <source>
        <strain evidence="2 3">DSM 15969</strain>
    </source>
</reference>
<evidence type="ECO:0000313" key="3">
    <source>
        <dbReference type="Proteomes" id="UP000295063"/>
    </source>
</evidence>
<gene>
    <name evidence="2" type="ORF">EV210_11349</name>
</gene>
<dbReference type="Proteomes" id="UP000295063">
    <property type="component" value="Unassembled WGS sequence"/>
</dbReference>
<protein>
    <submittedName>
        <fullName evidence="2">Cupin domain</fullName>
    </submittedName>
</protein>
<sequence>MILSKENTVVKQLNEKCTRSVLVYSDAIMLVEFRFKKGGVGEAHQHADHEQVGYIANGSFELTVGSEKRIVRAGDSYYAARNVLHGVVALEDDSVIIDTFTPKRADFLL</sequence>
<dbReference type="InterPro" id="IPR014710">
    <property type="entry name" value="RmlC-like_jellyroll"/>
</dbReference>
<dbReference type="Gene3D" id="2.60.120.10">
    <property type="entry name" value="Jelly Rolls"/>
    <property type="match status" value="1"/>
</dbReference>